<reference evidence="2" key="2">
    <citation type="journal article" date="2015" name="Fish Shellfish Immunol.">
        <title>Early steps in the European eel (Anguilla anguilla)-Vibrio vulnificus interaction in the gills: Role of the RtxA13 toxin.</title>
        <authorList>
            <person name="Callol A."/>
            <person name="Pajuelo D."/>
            <person name="Ebbesson L."/>
            <person name="Teles M."/>
            <person name="MacKenzie S."/>
            <person name="Amaro C."/>
        </authorList>
    </citation>
    <scope>NUCLEOTIDE SEQUENCE</scope>
</reference>
<reference evidence="2" key="1">
    <citation type="submission" date="2014-11" db="EMBL/GenBank/DDBJ databases">
        <authorList>
            <person name="Amaro Gonzalez C."/>
        </authorList>
    </citation>
    <scope>NUCLEOTIDE SEQUENCE</scope>
</reference>
<evidence type="ECO:0000313" key="2">
    <source>
        <dbReference type="EMBL" id="JAH67479.1"/>
    </source>
</evidence>
<protein>
    <submittedName>
        <fullName evidence="2">Uncharacterized protein</fullName>
    </submittedName>
</protein>
<sequence>MTAGKKEPSVLSEGLSVSKSRSDPHASSYTTKMHPHSTKRLKKVFFFPFSTVSGPHPEPTVI</sequence>
<feature type="compositionally biased region" description="Polar residues" evidence="1">
    <location>
        <begin position="15"/>
        <end position="31"/>
    </location>
</feature>
<accession>A0A0E9UNN1</accession>
<feature type="region of interest" description="Disordered" evidence="1">
    <location>
        <begin position="1"/>
        <end position="37"/>
    </location>
</feature>
<dbReference type="AlphaFoldDB" id="A0A0E9UNN1"/>
<organism evidence="2">
    <name type="scientific">Anguilla anguilla</name>
    <name type="common">European freshwater eel</name>
    <name type="synonym">Muraena anguilla</name>
    <dbReference type="NCBI Taxonomy" id="7936"/>
    <lineage>
        <taxon>Eukaryota</taxon>
        <taxon>Metazoa</taxon>
        <taxon>Chordata</taxon>
        <taxon>Craniata</taxon>
        <taxon>Vertebrata</taxon>
        <taxon>Euteleostomi</taxon>
        <taxon>Actinopterygii</taxon>
        <taxon>Neopterygii</taxon>
        <taxon>Teleostei</taxon>
        <taxon>Anguilliformes</taxon>
        <taxon>Anguillidae</taxon>
        <taxon>Anguilla</taxon>
    </lineage>
</organism>
<proteinExistence type="predicted"/>
<dbReference type="EMBL" id="GBXM01041098">
    <property type="protein sequence ID" value="JAH67479.1"/>
    <property type="molecule type" value="Transcribed_RNA"/>
</dbReference>
<name>A0A0E9UNN1_ANGAN</name>
<evidence type="ECO:0000256" key="1">
    <source>
        <dbReference type="SAM" id="MobiDB-lite"/>
    </source>
</evidence>